<dbReference type="PANTHER" id="PTHR43830">
    <property type="entry name" value="PROTEIN PSP1"/>
    <property type="match status" value="1"/>
</dbReference>
<reference evidence="2 3" key="1">
    <citation type="submission" date="2017-05" db="EMBL/GenBank/DDBJ databases">
        <authorList>
            <person name="Varghese N."/>
            <person name="Submissions S."/>
        </authorList>
    </citation>
    <scope>NUCLEOTIDE SEQUENCE [LARGE SCALE GENOMIC DNA]</scope>
    <source>
        <strain evidence="2 3">DSM 15522</strain>
    </source>
</reference>
<evidence type="ECO:0000259" key="1">
    <source>
        <dbReference type="PROSITE" id="PS51411"/>
    </source>
</evidence>
<keyword evidence="3" id="KW-1185">Reference proteome</keyword>
<gene>
    <name evidence="2" type="ORF">SAMN06265339_1612</name>
</gene>
<protein>
    <submittedName>
        <fullName evidence="2">Cell fate regulator YaaT, PSP1 superfamily (Controls sporulation, competence, biofilm development)</fullName>
    </submittedName>
</protein>
<accession>A0ABY1NUL7</accession>
<dbReference type="PROSITE" id="PS51411">
    <property type="entry name" value="PSP1_C"/>
    <property type="match status" value="1"/>
</dbReference>
<dbReference type="PANTHER" id="PTHR43830:SF3">
    <property type="entry name" value="PROTEIN PSP1"/>
    <property type="match status" value="1"/>
</dbReference>
<feature type="domain" description="PSP1 C-terminal" evidence="1">
    <location>
        <begin position="64"/>
        <end position="149"/>
    </location>
</feature>
<dbReference type="Pfam" id="PF04468">
    <property type="entry name" value="PSP1"/>
    <property type="match status" value="1"/>
</dbReference>
<dbReference type="InterPro" id="IPR047767">
    <property type="entry name" value="PSP1-like"/>
</dbReference>
<evidence type="ECO:0000313" key="3">
    <source>
        <dbReference type="Proteomes" id="UP001157911"/>
    </source>
</evidence>
<dbReference type="RefSeq" id="WP_283401051.1">
    <property type="nucleotide sequence ID" value="NZ_FXUB01000006.1"/>
</dbReference>
<proteinExistence type="predicted"/>
<dbReference type="EMBL" id="FXUB01000006">
    <property type="protein sequence ID" value="SMP18718.1"/>
    <property type="molecule type" value="Genomic_DNA"/>
</dbReference>
<sequence>MFIAKFKYMDTEKTGLATSEIKLNYNEKAVVKTDRGEEIVKILNTYDFDEQALLKFNLSPSSLYKLLRKATEEDLNKFTENELFSTEALEICKEKVEKHQLPMKLVKAYTTLNRERIVFYFTAESRVDFRQLVRDLASHFKTRIELRQIGVRDEVKMIGAVGMCGRICCCKEFLECFDSVSLNLARLQGLPPNPAKLSGTCGRLMCCLKYEEANYYIKNFLPDVGEEIETPEGKGTVVDVNVILETITVEIEGLGRKQFSIRQFITEEIWNKYIEKLKERTDDRFKCFTRAGVIGNESDSDVNESAE</sequence>
<evidence type="ECO:0000313" key="2">
    <source>
        <dbReference type="EMBL" id="SMP18718.1"/>
    </source>
</evidence>
<name>A0ABY1NUL7_9BACT</name>
<dbReference type="InterPro" id="IPR007557">
    <property type="entry name" value="PSP1_C"/>
</dbReference>
<organism evidence="2 3">
    <name type="scientific">Desulfurobacterium pacificum</name>
    <dbReference type="NCBI Taxonomy" id="240166"/>
    <lineage>
        <taxon>Bacteria</taxon>
        <taxon>Pseudomonadati</taxon>
        <taxon>Aquificota</taxon>
        <taxon>Aquificia</taxon>
        <taxon>Desulfurobacteriales</taxon>
        <taxon>Desulfurobacteriaceae</taxon>
        <taxon>Desulfurobacterium</taxon>
    </lineage>
</organism>
<dbReference type="Proteomes" id="UP001157911">
    <property type="component" value="Unassembled WGS sequence"/>
</dbReference>
<comment type="caution">
    <text evidence="2">The sequence shown here is derived from an EMBL/GenBank/DDBJ whole genome shotgun (WGS) entry which is preliminary data.</text>
</comment>
<dbReference type="NCBIfam" id="NF041131">
    <property type="entry name" value="RicT_YaaT_fam"/>
    <property type="match status" value="1"/>
</dbReference>